<evidence type="ECO:0000313" key="1">
    <source>
        <dbReference type="EMBL" id="CAB4035939.1"/>
    </source>
</evidence>
<dbReference type="Proteomes" id="UP001152795">
    <property type="component" value="Unassembled WGS sequence"/>
</dbReference>
<dbReference type="OrthoDB" id="5963326at2759"/>
<proteinExistence type="predicted"/>
<sequence length="128" mass="14065">MDVQVMPRSGLTQECKGGTVLDAAGHFCVRKPCHQACDEVGGNFDLTFKGSIGLKSTSATIPSTLSAFTICLWINLPTYTQNYFGKEYTVLGYVPSGSVFSTFMAHFHLAVRYEKQGEASLLLKFYYG</sequence>
<accession>A0A7D9JT09</accession>
<keyword evidence="2" id="KW-1185">Reference proteome</keyword>
<dbReference type="EMBL" id="CACRXK020021523">
    <property type="protein sequence ID" value="CAB4035939.1"/>
    <property type="molecule type" value="Genomic_DNA"/>
</dbReference>
<comment type="caution">
    <text evidence="1">The sequence shown here is derived from an EMBL/GenBank/DDBJ whole genome shotgun (WGS) entry which is preliminary data.</text>
</comment>
<reference evidence="1" key="1">
    <citation type="submission" date="2020-04" db="EMBL/GenBank/DDBJ databases">
        <authorList>
            <person name="Alioto T."/>
            <person name="Alioto T."/>
            <person name="Gomez Garrido J."/>
        </authorList>
    </citation>
    <scope>NUCLEOTIDE SEQUENCE</scope>
    <source>
        <strain evidence="1">A484AB</strain>
    </source>
</reference>
<organism evidence="1 2">
    <name type="scientific">Paramuricea clavata</name>
    <name type="common">Red gorgonian</name>
    <name type="synonym">Violescent sea-whip</name>
    <dbReference type="NCBI Taxonomy" id="317549"/>
    <lineage>
        <taxon>Eukaryota</taxon>
        <taxon>Metazoa</taxon>
        <taxon>Cnidaria</taxon>
        <taxon>Anthozoa</taxon>
        <taxon>Octocorallia</taxon>
        <taxon>Malacalcyonacea</taxon>
        <taxon>Plexauridae</taxon>
        <taxon>Paramuricea</taxon>
    </lineage>
</organism>
<gene>
    <name evidence="1" type="ORF">PACLA_8A041606</name>
</gene>
<evidence type="ECO:0000313" key="2">
    <source>
        <dbReference type="Proteomes" id="UP001152795"/>
    </source>
</evidence>
<name>A0A7D9JT09_PARCT</name>
<dbReference type="AlphaFoldDB" id="A0A7D9JT09"/>
<protein>
    <submittedName>
        <fullName evidence="1">Uncharacterized protein</fullName>
    </submittedName>
</protein>
<feature type="non-terminal residue" evidence="1">
    <location>
        <position position="1"/>
    </location>
</feature>